<name>A0ABU9HUI3_9FLAO</name>
<dbReference type="RefSeq" id="WP_341696126.1">
    <property type="nucleotide sequence ID" value="NZ_JBBYHR010000003.1"/>
</dbReference>
<dbReference type="Pfam" id="PF01814">
    <property type="entry name" value="Hemerythrin"/>
    <property type="match status" value="1"/>
</dbReference>
<sequence length="156" mass="18614">MKENKPLKRSAALRPLSIDHHQGLLLCWKIRTGIKRRIDPERISSYVRWFYKNHLLPHFEIEELHVFPVLGMDHELVKRAMGEHRLMRTLLPPISTNEKLAQAAEVLESHIRFEERRLFEQIQLVATPKELEQIQAVHQGLAFYENDTDRFWERES</sequence>
<dbReference type="Proteomes" id="UP001464555">
    <property type="component" value="Unassembled WGS sequence"/>
</dbReference>
<protein>
    <submittedName>
        <fullName evidence="2">Hemerythrin domain-containing protein</fullName>
    </submittedName>
</protein>
<dbReference type="EMBL" id="JBBYHR010000003">
    <property type="protein sequence ID" value="MEL1243808.1"/>
    <property type="molecule type" value="Genomic_DNA"/>
</dbReference>
<proteinExistence type="predicted"/>
<gene>
    <name evidence="2" type="ORF">AAEO56_06000</name>
</gene>
<evidence type="ECO:0000313" key="3">
    <source>
        <dbReference type="Proteomes" id="UP001464555"/>
    </source>
</evidence>
<organism evidence="2 3">
    <name type="scientific">Flavobacterium arundinis</name>
    <dbReference type="NCBI Taxonomy" id="3139143"/>
    <lineage>
        <taxon>Bacteria</taxon>
        <taxon>Pseudomonadati</taxon>
        <taxon>Bacteroidota</taxon>
        <taxon>Flavobacteriia</taxon>
        <taxon>Flavobacteriales</taxon>
        <taxon>Flavobacteriaceae</taxon>
        <taxon>Flavobacterium</taxon>
    </lineage>
</organism>
<evidence type="ECO:0000313" key="2">
    <source>
        <dbReference type="EMBL" id="MEL1243808.1"/>
    </source>
</evidence>
<dbReference type="Gene3D" id="1.20.120.520">
    <property type="entry name" value="nmb1532 protein domain like"/>
    <property type="match status" value="1"/>
</dbReference>
<evidence type="ECO:0000259" key="1">
    <source>
        <dbReference type="Pfam" id="PF01814"/>
    </source>
</evidence>
<feature type="domain" description="Hemerythrin-like" evidence="1">
    <location>
        <begin position="39"/>
        <end position="121"/>
    </location>
</feature>
<reference evidence="2 3" key="1">
    <citation type="submission" date="2024-04" db="EMBL/GenBank/DDBJ databases">
        <title>Flavobacterium sp. DGU11 16S ribosomal RNA gene Genome sequencing and assembly.</title>
        <authorList>
            <person name="Park S."/>
        </authorList>
    </citation>
    <scope>NUCLEOTIDE SEQUENCE [LARGE SCALE GENOMIC DNA]</scope>
    <source>
        <strain evidence="2 3">DGU11</strain>
    </source>
</reference>
<accession>A0ABU9HUI3</accession>
<dbReference type="InterPro" id="IPR012312">
    <property type="entry name" value="Hemerythrin-like"/>
</dbReference>
<keyword evidence="3" id="KW-1185">Reference proteome</keyword>
<comment type="caution">
    <text evidence="2">The sequence shown here is derived from an EMBL/GenBank/DDBJ whole genome shotgun (WGS) entry which is preliminary data.</text>
</comment>